<evidence type="ECO:0000313" key="2">
    <source>
        <dbReference type="Proteomes" id="UP001244207"/>
    </source>
</evidence>
<dbReference type="EMBL" id="JAHMHS010000003">
    <property type="protein sequence ID" value="KAK1731187.1"/>
    <property type="molecule type" value="Genomic_DNA"/>
</dbReference>
<protein>
    <submittedName>
        <fullName evidence="1">Uncharacterized protein</fullName>
    </submittedName>
</protein>
<keyword evidence="2" id="KW-1185">Reference proteome</keyword>
<evidence type="ECO:0000313" key="1">
    <source>
        <dbReference type="EMBL" id="KAK1731187.1"/>
    </source>
</evidence>
<dbReference type="Proteomes" id="UP001244207">
    <property type="component" value="Unassembled WGS sequence"/>
</dbReference>
<proteinExistence type="predicted"/>
<reference evidence="1" key="1">
    <citation type="submission" date="2021-12" db="EMBL/GenBank/DDBJ databases">
        <title>Comparative genomics, transcriptomics and evolutionary studies reveal genomic signatures of adaptation to plant cell wall in hemibiotrophic fungi.</title>
        <authorList>
            <consortium name="DOE Joint Genome Institute"/>
            <person name="Baroncelli R."/>
            <person name="Diaz J.F."/>
            <person name="Benocci T."/>
            <person name="Peng M."/>
            <person name="Battaglia E."/>
            <person name="Haridas S."/>
            <person name="Andreopoulos W."/>
            <person name="Labutti K."/>
            <person name="Pangilinan J."/>
            <person name="Floch G.L."/>
            <person name="Makela M.R."/>
            <person name="Henrissat B."/>
            <person name="Grigoriev I.V."/>
            <person name="Crouch J.A."/>
            <person name="De Vries R.P."/>
            <person name="Sukno S.A."/>
            <person name="Thon M.R."/>
        </authorList>
    </citation>
    <scope>NUCLEOTIDE SEQUENCE</scope>
    <source>
        <strain evidence="1">CBS 112980</strain>
    </source>
</reference>
<dbReference type="AlphaFoldDB" id="A0AAD8XPR9"/>
<gene>
    <name evidence="1" type="ORF">BDZ83DRAFT_646166</name>
</gene>
<sequence>MSVYLSKSCSKQARPSLPSFGCVDSHASQAASLTMTINCSALEPRTTDHHESSSSKSSSVSALCYAHPKKRGWLDTAEAVTSCHELKASSSLRTRWLSCYPESRVQKCARNGSGPGTSSRRIPSHPIPTRLPGCNLQFARTRSSSEDNEGGPAFTNALMYPSTTADGLSTIRFRPGIRRRNRIPRDGGAVSVIPSGLGAPYRVCENQLVLPVNLIPMHHAPMTGIRPNLGHFYA</sequence>
<dbReference type="GeneID" id="85393828"/>
<dbReference type="RefSeq" id="XP_060371242.1">
    <property type="nucleotide sequence ID" value="XM_060509929.1"/>
</dbReference>
<name>A0AAD8XPR9_GLOAC</name>
<organism evidence="1 2">
    <name type="scientific">Glomerella acutata</name>
    <name type="common">Colletotrichum acutatum</name>
    <dbReference type="NCBI Taxonomy" id="27357"/>
    <lineage>
        <taxon>Eukaryota</taxon>
        <taxon>Fungi</taxon>
        <taxon>Dikarya</taxon>
        <taxon>Ascomycota</taxon>
        <taxon>Pezizomycotina</taxon>
        <taxon>Sordariomycetes</taxon>
        <taxon>Hypocreomycetidae</taxon>
        <taxon>Glomerellales</taxon>
        <taxon>Glomerellaceae</taxon>
        <taxon>Colletotrichum</taxon>
        <taxon>Colletotrichum acutatum species complex</taxon>
    </lineage>
</organism>
<accession>A0AAD8XPR9</accession>
<comment type="caution">
    <text evidence="1">The sequence shown here is derived from an EMBL/GenBank/DDBJ whole genome shotgun (WGS) entry which is preliminary data.</text>
</comment>